<evidence type="ECO:0000256" key="1">
    <source>
        <dbReference type="SAM" id="Phobius"/>
    </source>
</evidence>
<gene>
    <name evidence="2" type="ORF">LCGC14_0996430</name>
</gene>
<dbReference type="AlphaFoldDB" id="A0A0F9RAH5"/>
<comment type="caution">
    <text evidence="2">The sequence shown here is derived from an EMBL/GenBank/DDBJ whole genome shotgun (WGS) entry which is preliminary data.</text>
</comment>
<proteinExistence type="predicted"/>
<organism evidence="2">
    <name type="scientific">marine sediment metagenome</name>
    <dbReference type="NCBI Taxonomy" id="412755"/>
    <lineage>
        <taxon>unclassified sequences</taxon>
        <taxon>metagenomes</taxon>
        <taxon>ecological metagenomes</taxon>
    </lineage>
</organism>
<accession>A0A0F9RAH5</accession>
<protein>
    <submittedName>
        <fullName evidence="2">Uncharacterized protein</fullName>
    </submittedName>
</protein>
<keyword evidence="1" id="KW-0812">Transmembrane</keyword>
<feature type="transmembrane region" description="Helical" evidence="1">
    <location>
        <begin position="6"/>
        <end position="25"/>
    </location>
</feature>
<keyword evidence="1" id="KW-0472">Membrane</keyword>
<sequence length="65" mass="7475">MSIDSIIGYIIVPLIFLWLGIRVYGHEKEPIDKLIDKIKGLFKGDDEVEERSMVTTGEYNINYGQ</sequence>
<name>A0A0F9RAH5_9ZZZZ</name>
<reference evidence="2" key="1">
    <citation type="journal article" date="2015" name="Nature">
        <title>Complex archaea that bridge the gap between prokaryotes and eukaryotes.</title>
        <authorList>
            <person name="Spang A."/>
            <person name="Saw J.H."/>
            <person name="Jorgensen S.L."/>
            <person name="Zaremba-Niedzwiedzka K."/>
            <person name="Martijn J."/>
            <person name="Lind A.E."/>
            <person name="van Eijk R."/>
            <person name="Schleper C."/>
            <person name="Guy L."/>
            <person name="Ettema T.J."/>
        </authorList>
    </citation>
    <scope>NUCLEOTIDE SEQUENCE</scope>
</reference>
<evidence type="ECO:0000313" key="2">
    <source>
        <dbReference type="EMBL" id="KKN14393.1"/>
    </source>
</evidence>
<keyword evidence="1" id="KW-1133">Transmembrane helix</keyword>
<dbReference type="EMBL" id="LAZR01003821">
    <property type="protein sequence ID" value="KKN14393.1"/>
    <property type="molecule type" value="Genomic_DNA"/>
</dbReference>